<dbReference type="RefSeq" id="WP_204466226.1">
    <property type="nucleotide sequence ID" value="NZ_JAFBCV010000005.1"/>
</dbReference>
<dbReference type="Gene3D" id="3.90.76.10">
    <property type="entry name" value="Dipeptide-binding Protein, Domain 1"/>
    <property type="match status" value="1"/>
</dbReference>
<keyword evidence="5" id="KW-1185">Reference proteome</keyword>
<dbReference type="EMBL" id="JAFBCV010000005">
    <property type="protein sequence ID" value="MBM7838898.1"/>
    <property type="molecule type" value="Genomic_DNA"/>
</dbReference>
<dbReference type="Gene3D" id="3.10.105.10">
    <property type="entry name" value="Dipeptide-binding Protein, Domain 3"/>
    <property type="match status" value="1"/>
</dbReference>
<dbReference type="PANTHER" id="PTHR30290:SF81">
    <property type="entry name" value="OLIGOPEPTIDE-BINDING PROTEIN OPPA"/>
    <property type="match status" value="1"/>
</dbReference>
<dbReference type="SUPFAM" id="SSF53850">
    <property type="entry name" value="Periplasmic binding protein-like II"/>
    <property type="match status" value="1"/>
</dbReference>
<evidence type="ECO:0000259" key="3">
    <source>
        <dbReference type="Pfam" id="PF00496"/>
    </source>
</evidence>
<reference evidence="4" key="1">
    <citation type="submission" date="2021-01" db="EMBL/GenBank/DDBJ databases">
        <title>Genomic Encyclopedia of Type Strains, Phase IV (KMG-IV): sequencing the most valuable type-strain genomes for metagenomic binning, comparative biology and taxonomic classification.</title>
        <authorList>
            <person name="Goeker M."/>
        </authorList>
    </citation>
    <scope>NUCLEOTIDE SEQUENCE</scope>
    <source>
        <strain evidence="4">DSM 21943</strain>
    </source>
</reference>
<gene>
    <name evidence="4" type="ORF">JOC54_002157</name>
</gene>
<sequence length="580" mass="64246">MKKRWSLTIPAVALTAVLGACNTEMGSDEPTPPTSSDSGEEEVADVQLVEDTQVEASNPAASPALATNRGETVVVGLQEPGGVFTPYFNTSGYDGNVQAVMFPPLIDINENGEPFGRLAETWDVSDDELTFSFTLRDDLLFDDGTPLTTEDVAFTITLLYDPSYPGTTDISETNLVGGLDYKEGDATEIAGITIVDEQTIEFEVEEPNARALTMLGGQVLSKAYYGEQYEKGDLDYISDFHLRPLGAGPFKFEAYNPGEEIRFTSNEHYYNGEPDADAFIYRTTEGDSQQFFQTGELDYSAFAANQDNFDMLQSLEFANIDLYTSSNYSYIAFNHESEIFEDANVRKAFNYGFDRQTYVDIRFQGFAQVANVPVAPVSWAHTDEIEGFPFDPEEAERLLEEAGWVEGSDGIREKDGEKLRVYFFTTEASGASDVLVTLLQEDYQRIGIDLQIEQMDFNALLARVDNGDHDLVSFSTTMQPDPHIGVQTFHSEHTGNTFKAYGNEEIDALIDATVAVSNLDERAAAYHELYEALEDDPPMILLNYNKVLSATNARVEGFEPNGFRGISLSLENLNVIDVAE</sequence>
<dbReference type="PROSITE" id="PS51257">
    <property type="entry name" value="PROKAR_LIPOPROTEIN"/>
    <property type="match status" value="1"/>
</dbReference>
<dbReference type="PANTHER" id="PTHR30290">
    <property type="entry name" value="PERIPLASMIC BINDING COMPONENT OF ABC TRANSPORTER"/>
    <property type="match status" value="1"/>
</dbReference>
<evidence type="ECO:0000256" key="2">
    <source>
        <dbReference type="SAM" id="SignalP"/>
    </source>
</evidence>
<protein>
    <submittedName>
        <fullName evidence="4">Peptide/nickel transport system substrate-binding protein</fullName>
    </submittedName>
</protein>
<feature type="domain" description="Solute-binding protein family 5" evidence="3">
    <location>
        <begin position="116"/>
        <end position="490"/>
    </location>
</feature>
<dbReference type="Proteomes" id="UP001179280">
    <property type="component" value="Unassembled WGS sequence"/>
</dbReference>
<dbReference type="Pfam" id="PF00496">
    <property type="entry name" value="SBP_bac_5"/>
    <property type="match status" value="1"/>
</dbReference>
<name>A0ABS2STM5_9BACI</name>
<dbReference type="Gene3D" id="3.40.190.10">
    <property type="entry name" value="Periplasmic binding protein-like II"/>
    <property type="match status" value="1"/>
</dbReference>
<accession>A0ABS2STM5</accession>
<feature type="signal peptide" evidence="2">
    <location>
        <begin position="1"/>
        <end position="22"/>
    </location>
</feature>
<dbReference type="InterPro" id="IPR000914">
    <property type="entry name" value="SBP_5_dom"/>
</dbReference>
<dbReference type="InterPro" id="IPR039424">
    <property type="entry name" value="SBP_5"/>
</dbReference>
<feature type="region of interest" description="Disordered" evidence="1">
    <location>
        <begin position="23"/>
        <end position="43"/>
    </location>
</feature>
<evidence type="ECO:0000313" key="5">
    <source>
        <dbReference type="Proteomes" id="UP001179280"/>
    </source>
</evidence>
<organism evidence="4 5">
    <name type="scientific">Shouchella xiaoxiensis</name>
    <dbReference type="NCBI Taxonomy" id="766895"/>
    <lineage>
        <taxon>Bacteria</taxon>
        <taxon>Bacillati</taxon>
        <taxon>Bacillota</taxon>
        <taxon>Bacilli</taxon>
        <taxon>Bacillales</taxon>
        <taxon>Bacillaceae</taxon>
        <taxon>Shouchella</taxon>
    </lineage>
</organism>
<evidence type="ECO:0000313" key="4">
    <source>
        <dbReference type="EMBL" id="MBM7838898.1"/>
    </source>
</evidence>
<dbReference type="InterPro" id="IPR030678">
    <property type="entry name" value="Peptide/Ni-bd"/>
</dbReference>
<dbReference type="PIRSF" id="PIRSF002741">
    <property type="entry name" value="MppA"/>
    <property type="match status" value="1"/>
</dbReference>
<evidence type="ECO:0000256" key="1">
    <source>
        <dbReference type="SAM" id="MobiDB-lite"/>
    </source>
</evidence>
<keyword evidence="2" id="KW-0732">Signal</keyword>
<comment type="caution">
    <text evidence="4">The sequence shown here is derived from an EMBL/GenBank/DDBJ whole genome shotgun (WGS) entry which is preliminary data.</text>
</comment>
<feature type="chain" id="PRO_5046110077" evidence="2">
    <location>
        <begin position="23"/>
        <end position="580"/>
    </location>
</feature>
<proteinExistence type="predicted"/>